<dbReference type="PANTHER" id="PTHR46494:SF3">
    <property type="entry name" value="ZINC TRANSPORT PROTEIN ZNTB"/>
    <property type="match status" value="1"/>
</dbReference>
<dbReference type="Proteomes" id="UP001589898">
    <property type="component" value="Unassembled WGS sequence"/>
</dbReference>
<dbReference type="Pfam" id="PF01544">
    <property type="entry name" value="CorA"/>
    <property type="match status" value="1"/>
</dbReference>
<dbReference type="Gene3D" id="1.20.58.340">
    <property type="entry name" value="Magnesium transport protein CorA, transmembrane region"/>
    <property type="match status" value="2"/>
</dbReference>
<evidence type="ECO:0000313" key="13">
    <source>
        <dbReference type="Proteomes" id="UP001589898"/>
    </source>
</evidence>
<keyword evidence="4" id="KW-1003">Cell membrane</keyword>
<evidence type="ECO:0000256" key="7">
    <source>
        <dbReference type="ARBA" id="ARBA00022833"/>
    </source>
</evidence>
<sequence length="328" mass="36657">MAKTSDIPPFFARLFRQGEPQDVALESLGGEPGEQALLWIDLADPSEELIDRVWAQCGFPNAARRFLDAGTTPEVAQEGEWLWVRSVAVVEDGAAKEDVAGAVLVCVAGCNRVLSFRRRGIPFLDAMRNGEGQRAALGRLDAESFVTTLLDRQLSTYFEAVGDYENAIERLEVSILDRSERRCLPELQRLRKWSSRLRRMLAPHRNVFGVMSRPDFRPDDGHSADRHFVALDTRFERAMDVVENARELVIGSFELFSNQTALRTNDFMRVLTFVTVITGVLATVVGALGMNFQADLFGTRDMGFWTVVAGLAALALASLLLGRWRGWF</sequence>
<evidence type="ECO:0000313" key="12">
    <source>
        <dbReference type="EMBL" id="MFC0717026.1"/>
    </source>
</evidence>
<evidence type="ECO:0000256" key="11">
    <source>
        <dbReference type="SAM" id="Phobius"/>
    </source>
</evidence>
<gene>
    <name evidence="12" type="ORF">ACFFFU_04545</name>
</gene>
<evidence type="ECO:0000256" key="5">
    <source>
        <dbReference type="ARBA" id="ARBA00022519"/>
    </source>
</evidence>
<dbReference type="SUPFAM" id="SSF143865">
    <property type="entry name" value="CorA soluble domain-like"/>
    <property type="match status" value="1"/>
</dbReference>
<evidence type="ECO:0000256" key="6">
    <source>
        <dbReference type="ARBA" id="ARBA00022692"/>
    </source>
</evidence>
<dbReference type="RefSeq" id="WP_189496544.1">
    <property type="nucleotide sequence ID" value="NZ_BMZT01000005.1"/>
</dbReference>
<evidence type="ECO:0000256" key="2">
    <source>
        <dbReference type="ARBA" id="ARBA00009765"/>
    </source>
</evidence>
<name>A0ABV6SXT8_9GAMM</name>
<feature type="transmembrane region" description="Helical" evidence="11">
    <location>
        <begin position="270"/>
        <end position="290"/>
    </location>
</feature>
<keyword evidence="7" id="KW-0862">Zinc</keyword>
<reference evidence="12 13" key="1">
    <citation type="submission" date="2024-09" db="EMBL/GenBank/DDBJ databases">
        <authorList>
            <person name="Sun Q."/>
            <person name="Mori K."/>
        </authorList>
    </citation>
    <scope>NUCLEOTIDE SEQUENCE [LARGE SCALE GENOMIC DNA]</scope>
    <source>
        <strain evidence="12 13">KCTC 52403</strain>
    </source>
</reference>
<accession>A0ABV6SXT8</accession>
<dbReference type="EMBL" id="JBHLTF010000009">
    <property type="protein sequence ID" value="MFC0717026.1"/>
    <property type="molecule type" value="Genomic_DNA"/>
</dbReference>
<comment type="subcellular location">
    <subcellularLocation>
        <location evidence="1">Cell membrane</location>
        <topology evidence="1">Multi-pass membrane protein</topology>
    </subcellularLocation>
</comment>
<comment type="caution">
    <text evidence="12">The sequence shown here is derived from an EMBL/GenBank/DDBJ whole genome shotgun (WGS) entry which is preliminary data.</text>
</comment>
<dbReference type="SUPFAM" id="SSF144083">
    <property type="entry name" value="Magnesium transport protein CorA, transmembrane region"/>
    <property type="match status" value="1"/>
</dbReference>
<keyword evidence="8 11" id="KW-1133">Transmembrane helix</keyword>
<keyword evidence="13" id="KW-1185">Reference proteome</keyword>
<evidence type="ECO:0000256" key="3">
    <source>
        <dbReference type="ARBA" id="ARBA00022448"/>
    </source>
</evidence>
<organism evidence="12 13">
    <name type="scientific">Luteimonas padinae</name>
    <dbReference type="NCBI Taxonomy" id="1714359"/>
    <lineage>
        <taxon>Bacteria</taxon>
        <taxon>Pseudomonadati</taxon>
        <taxon>Pseudomonadota</taxon>
        <taxon>Gammaproteobacteria</taxon>
        <taxon>Lysobacterales</taxon>
        <taxon>Lysobacteraceae</taxon>
        <taxon>Luteimonas</taxon>
    </lineage>
</organism>
<feature type="transmembrane region" description="Helical" evidence="11">
    <location>
        <begin position="302"/>
        <end position="322"/>
    </location>
</feature>
<evidence type="ECO:0000256" key="4">
    <source>
        <dbReference type="ARBA" id="ARBA00022475"/>
    </source>
</evidence>
<keyword evidence="9" id="KW-0406">Ion transport</keyword>
<keyword evidence="6 11" id="KW-0812">Transmembrane</keyword>
<keyword evidence="10 11" id="KW-0472">Membrane</keyword>
<comment type="similarity">
    <text evidence="2">Belongs to the CorA metal ion transporter (MIT) (TC 1.A.35) family.</text>
</comment>
<proteinExistence type="inferred from homology"/>
<keyword evidence="5" id="KW-0997">Cell inner membrane</keyword>
<keyword evidence="3" id="KW-0813">Transport</keyword>
<dbReference type="InterPro" id="IPR045861">
    <property type="entry name" value="CorA_cytoplasmic_dom"/>
</dbReference>
<protein>
    <submittedName>
        <fullName evidence="12">Magnesium transporter CorA family protein</fullName>
    </submittedName>
</protein>
<evidence type="ECO:0000256" key="9">
    <source>
        <dbReference type="ARBA" id="ARBA00023065"/>
    </source>
</evidence>
<dbReference type="InterPro" id="IPR002523">
    <property type="entry name" value="MgTranspt_CorA/ZnTranspt_ZntB"/>
</dbReference>
<dbReference type="PANTHER" id="PTHR46494">
    <property type="entry name" value="CORA FAMILY METAL ION TRANSPORTER (EUROFUNG)"/>
    <property type="match status" value="1"/>
</dbReference>
<evidence type="ECO:0000256" key="10">
    <source>
        <dbReference type="ARBA" id="ARBA00023136"/>
    </source>
</evidence>
<dbReference type="InterPro" id="IPR045863">
    <property type="entry name" value="CorA_TM1_TM2"/>
</dbReference>
<evidence type="ECO:0000256" key="1">
    <source>
        <dbReference type="ARBA" id="ARBA00004651"/>
    </source>
</evidence>
<evidence type="ECO:0000256" key="8">
    <source>
        <dbReference type="ARBA" id="ARBA00022989"/>
    </source>
</evidence>